<gene>
    <name evidence="1" type="ORF">Tci_073304</name>
</gene>
<name>A0A699GLT4_TANCI</name>
<reference evidence="1" key="1">
    <citation type="journal article" date="2019" name="Sci. Rep.">
        <title>Draft genome of Tanacetum cinerariifolium, the natural source of mosquito coil.</title>
        <authorList>
            <person name="Yamashiro T."/>
            <person name="Shiraishi A."/>
            <person name="Satake H."/>
            <person name="Nakayama K."/>
        </authorList>
    </citation>
    <scope>NUCLEOTIDE SEQUENCE</scope>
</reference>
<comment type="caution">
    <text evidence="1">The sequence shown here is derived from an EMBL/GenBank/DDBJ whole genome shotgun (WGS) entry which is preliminary data.</text>
</comment>
<dbReference type="EMBL" id="BKCJ010012605">
    <property type="protein sequence ID" value="GEV01327.1"/>
    <property type="molecule type" value="Genomic_DNA"/>
</dbReference>
<proteinExistence type="predicted"/>
<organism evidence="1">
    <name type="scientific">Tanacetum cinerariifolium</name>
    <name type="common">Dalmatian daisy</name>
    <name type="synonym">Chrysanthemum cinerariifolium</name>
    <dbReference type="NCBI Taxonomy" id="118510"/>
    <lineage>
        <taxon>Eukaryota</taxon>
        <taxon>Viridiplantae</taxon>
        <taxon>Streptophyta</taxon>
        <taxon>Embryophyta</taxon>
        <taxon>Tracheophyta</taxon>
        <taxon>Spermatophyta</taxon>
        <taxon>Magnoliopsida</taxon>
        <taxon>eudicotyledons</taxon>
        <taxon>Gunneridae</taxon>
        <taxon>Pentapetalae</taxon>
        <taxon>asterids</taxon>
        <taxon>campanulids</taxon>
        <taxon>Asterales</taxon>
        <taxon>Asteraceae</taxon>
        <taxon>Asteroideae</taxon>
        <taxon>Anthemideae</taxon>
        <taxon>Anthemidinae</taxon>
        <taxon>Tanacetum</taxon>
    </lineage>
</organism>
<evidence type="ECO:0000313" key="1">
    <source>
        <dbReference type="EMBL" id="GEV01327.1"/>
    </source>
</evidence>
<dbReference type="AlphaFoldDB" id="A0A699GLT4"/>
<protein>
    <submittedName>
        <fullName evidence="1">Uncharacterized protein</fullName>
    </submittedName>
</protein>
<sequence>MWEFKEYSSCGVLYTKSCACSKGGFIYKFVCDPNKTTYSSQRPPQDSPKCGNPVDGLYCRHCALLQKKLKEHKFSKDFLNTYESSNDDSDVVNMPKEPIVFNLDPGENSSQSPPHIDHNCCYGCGDSLDDIFCQRCTCKSCRNGAHHGYTFSPKVSIISNPEPCHDQNVEEFPQTLSSLHPTWYSGDENSLVCNSTPNFVNDSSNIFNPPSQPSMYYYEFCGNDAQYGHDCPPQVPFIYNPDPLQQRKDQVINLDSYSLKPLQCQKIPICYDDDDDEESSTPLRDIIISELPSCIAITPVLSTKEPKDSLIIGDEYLDTILEKESDEFIKSSIENLVPNPSESEDEREYDVPICDDFTTFSNLLFDADDDLSSNHNESFSDEDIPKEIYSNPLFDEEIISIKIDPHHFDAESDLIESLYNNPSFTTRATIVNSVS</sequence>
<accession>A0A699GLT4</accession>